<dbReference type="InterPro" id="IPR039426">
    <property type="entry name" value="TonB-dep_rcpt-like"/>
</dbReference>
<evidence type="ECO:0000256" key="16">
    <source>
        <dbReference type="RuleBase" id="RU003357"/>
    </source>
</evidence>
<evidence type="ECO:0000256" key="1">
    <source>
        <dbReference type="ARBA" id="ARBA00004571"/>
    </source>
</evidence>
<comment type="subcellular location">
    <subcellularLocation>
        <location evidence="1 14">Cell outer membrane</location>
        <topology evidence="1 14">Multi-pass membrane protein</topology>
    </subcellularLocation>
</comment>
<keyword evidence="3 14" id="KW-0813">Transport</keyword>
<evidence type="ECO:0000256" key="10">
    <source>
        <dbReference type="ARBA" id="ARBA00023077"/>
    </source>
</evidence>
<dbReference type="GO" id="GO:0015344">
    <property type="term" value="F:siderophore uptake transmembrane transporter activity"/>
    <property type="evidence" value="ECO:0007669"/>
    <property type="project" value="TreeGrafter"/>
</dbReference>
<dbReference type="AlphaFoldDB" id="A0A6N9HI91"/>
<evidence type="ECO:0000313" key="20">
    <source>
        <dbReference type="EMBL" id="MYN02997.1"/>
    </source>
</evidence>
<evidence type="ECO:0000256" key="8">
    <source>
        <dbReference type="ARBA" id="ARBA00023004"/>
    </source>
</evidence>
<dbReference type="PANTHER" id="PTHR32552:SF83">
    <property type="entry name" value="BLR3904 PROTEIN"/>
    <property type="match status" value="1"/>
</dbReference>
<accession>A0A6N9HI91</accession>
<dbReference type="PROSITE" id="PS01156">
    <property type="entry name" value="TONB_DEPENDENT_REC_2"/>
    <property type="match status" value="1"/>
</dbReference>
<keyword evidence="21" id="KW-1185">Reference proteome</keyword>
<proteinExistence type="inferred from homology"/>
<evidence type="ECO:0000259" key="19">
    <source>
        <dbReference type="Pfam" id="PF07715"/>
    </source>
</evidence>
<evidence type="ECO:0000313" key="21">
    <source>
        <dbReference type="Proteomes" id="UP000448575"/>
    </source>
</evidence>
<keyword evidence="11 14" id="KW-0472">Membrane</keyword>
<keyword evidence="8" id="KW-0408">Iron</keyword>
<evidence type="ECO:0000256" key="13">
    <source>
        <dbReference type="ARBA" id="ARBA00023237"/>
    </source>
</evidence>
<evidence type="ECO:0000256" key="12">
    <source>
        <dbReference type="ARBA" id="ARBA00023170"/>
    </source>
</evidence>
<dbReference type="SUPFAM" id="SSF56935">
    <property type="entry name" value="Porins"/>
    <property type="match status" value="1"/>
</dbReference>
<comment type="similarity">
    <text evidence="2 14 16">Belongs to the TonB-dependent receptor family.</text>
</comment>
<dbReference type="InterPro" id="IPR036942">
    <property type="entry name" value="Beta-barrel_TonB_sf"/>
</dbReference>
<feature type="domain" description="TonB-dependent receptor plug" evidence="19">
    <location>
        <begin position="58"/>
        <end position="156"/>
    </location>
</feature>
<dbReference type="Gene3D" id="2.170.130.10">
    <property type="entry name" value="TonB-dependent receptor, plug domain"/>
    <property type="match status" value="1"/>
</dbReference>
<dbReference type="Gene3D" id="2.40.170.20">
    <property type="entry name" value="TonB-dependent receptor, beta-barrel domain"/>
    <property type="match status" value="1"/>
</dbReference>
<evidence type="ECO:0000259" key="18">
    <source>
        <dbReference type="Pfam" id="PF00593"/>
    </source>
</evidence>
<evidence type="ECO:0000256" key="9">
    <source>
        <dbReference type="ARBA" id="ARBA00023065"/>
    </source>
</evidence>
<dbReference type="InterPro" id="IPR010105">
    <property type="entry name" value="TonB_sidphr_rcpt"/>
</dbReference>
<evidence type="ECO:0000256" key="5">
    <source>
        <dbReference type="ARBA" id="ARBA00022496"/>
    </source>
</evidence>
<dbReference type="RefSeq" id="WP_161025976.1">
    <property type="nucleotide sequence ID" value="NZ_WWCJ01000008.1"/>
</dbReference>
<evidence type="ECO:0000256" key="14">
    <source>
        <dbReference type="PROSITE-ProRule" id="PRU01360"/>
    </source>
</evidence>
<organism evidence="20 21">
    <name type="scientific">Pseudoduganella guangdongensis</name>
    <dbReference type="NCBI Taxonomy" id="2692179"/>
    <lineage>
        <taxon>Bacteria</taxon>
        <taxon>Pseudomonadati</taxon>
        <taxon>Pseudomonadota</taxon>
        <taxon>Betaproteobacteria</taxon>
        <taxon>Burkholderiales</taxon>
        <taxon>Oxalobacteraceae</taxon>
        <taxon>Telluria group</taxon>
        <taxon>Pseudoduganella</taxon>
    </lineage>
</organism>
<keyword evidence="5" id="KW-0410">Iron transport</keyword>
<dbReference type="GO" id="GO:0015891">
    <property type="term" value="P:siderophore transport"/>
    <property type="evidence" value="ECO:0007669"/>
    <property type="project" value="InterPro"/>
</dbReference>
<keyword evidence="9" id="KW-0406">Ion transport</keyword>
<keyword evidence="10 16" id="KW-0798">TonB box</keyword>
<keyword evidence="13 14" id="KW-0998">Cell outer membrane</keyword>
<dbReference type="InterPro" id="IPR037066">
    <property type="entry name" value="Plug_dom_sf"/>
</dbReference>
<keyword evidence="12 20" id="KW-0675">Receptor</keyword>
<evidence type="ECO:0000256" key="2">
    <source>
        <dbReference type="ARBA" id="ARBA00009810"/>
    </source>
</evidence>
<name>A0A6N9HI91_9BURK</name>
<keyword evidence="7 17" id="KW-0732">Signal</keyword>
<dbReference type="InterPro" id="IPR000531">
    <property type="entry name" value="Beta-barrel_TonB"/>
</dbReference>
<dbReference type="PROSITE" id="PS52016">
    <property type="entry name" value="TONB_DEPENDENT_REC_3"/>
    <property type="match status" value="1"/>
</dbReference>
<evidence type="ECO:0000256" key="17">
    <source>
        <dbReference type="SAM" id="SignalP"/>
    </source>
</evidence>
<feature type="signal peptide" evidence="17">
    <location>
        <begin position="1"/>
        <end position="27"/>
    </location>
</feature>
<dbReference type="NCBIfam" id="TIGR01783">
    <property type="entry name" value="TonB-siderophor"/>
    <property type="match status" value="1"/>
</dbReference>
<comment type="caution">
    <text evidence="20">The sequence shown here is derived from an EMBL/GenBank/DDBJ whole genome shotgun (WGS) entry which is preliminary data.</text>
</comment>
<feature type="chain" id="PRO_5026858062" evidence="17">
    <location>
        <begin position="28"/>
        <end position="699"/>
    </location>
</feature>
<feature type="domain" description="TonB-dependent receptor-like beta-barrel" evidence="18">
    <location>
        <begin position="228"/>
        <end position="665"/>
    </location>
</feature>
<dbReference type="Pfam" id="PF07715">
    <property type="entry name" value="Plug"/>
    <property type="match status" value="1"/>
</dbReference>
<dbReference type="CDD" id="cd01347">
    <property type="entry name" value="ligand_gated_channel"/>
    <property type="match status" value="1"/>
</dbReference>
<dbReference type="Pfam" id="PF00593">
    <property type="entry name" value="TonB_dep_Rec_b-barrel"/>
    <property type="match status" value="1"/>
</dbReference>
<evidence type="ECO:0000256" key="3">
    <source>
        <dbReference type="ARBA" id="ARBA00022448"/>
    </source>
</evidence>
<evidence type="ECO:0000256" key="6">
    <source>
        <dbReference type="ARBA" id="ARBA00022692"/>
    </source>
</evidence>
<dbReference type="InterPro" id="IPR012910">
    <property type="entry name" value="Plug_dom"/>
</dbReference>
<dbReference type="Proteomes" id="UP000448575">
    <property type="component" value="Unassembled WGS sequence"/>
</dbReference>
<feature type="short sequence motif" description="TonB C-terminal box" evidence="15">
    <location>
        <begin position="682"/>
        <end position="699"/>
    </location>
</feature>
<dbReference type="PANTHER" id="PTHR32552">
    <property type="entry name" value="FERRICHROME IRON RECEPTOR-RELATED"/>
    <property type="match status" value="1"/>
</dbReference>
<dbReference type="InterPro" id="IPR010917">
    <property type="entry name" value="TonB_rcpt_CS"/>
</dbReference>
<sequence>MNRTRNTTQLSLAALAVATAFAPAASAQEQKLTEVVITANRIVADRASVAGFGEQALLQTPASVSVLTREQLQDLNIRNTTDAVKFDASIGDAYNAVGYAEQFSIRGFKLDNASSYRKDGHAISGDTQIPLENKESIEVLRGLAGLQMGVAAPGGIINYVTKRPTESNLRSVLLEVSERGTVLGTVDLGGRFEDRRFGYRINAAGERLRSIVKGADGRRSFFSAAFDWRISPQALLTVDADYQKKSQLTAPGFQLTGGTRLPVVDADLFLNDQPWAKPVMTETSNIGIAFQYQLAPEWKATLSANQHRFKRDDYTAFPYGCSSEELWPGYCSNGDYDVYDYRSLGEEKKPTSAKAHLQGKFATGSIKHELTAGLSVFSNHERWGDYVYDKAGVSNIFKPVVVPLSSGVLGPVSERRADNERAAYVQDIIGLNEQLALHTGARFVSVRRTQAKAAATSDNFWLPNVALVYSPSNKLSYYASYAQGLQHGGVAPIETTNKQTALAPGKSKQVELGAKTEVNGVSLSAAVYQIEQGLEFTNPANTFVRQGVDRHRGLEFSAQGKLSRELLLGASMAAIDTEQDGTGLAIFDGKRVTNVPNFKSTVWADYVVSAVPGLKLTANWQHAGRKAFDQENKVMVPSYHVVNLGGSYAYRVGGASVIVRAQVKNAFDKFYWRDVTPDVGGYLFPGAPRTFQLSAQVDF</sequence>
<evidence type="ECO:0000256" key="4">
    <source>
        <dbReference type="ARBA" id="ARBA00022452"/>
    </source>
</evidence>
<evidence type="ECO:0000256" key="11">
    <source>
        <dbReference type="ARBA" id="ARBA00023136"/>
    </source>
</evidence>
<dbReference type="GO" id="GO:0009279">
    <property type="term" value="C:cell outer membrane"/>
    <property type="evidence" value="ECO:0007669"/>
    <property type="project" value="UniProtKB-SubCell"/>
</dbReference>
<protein>
    <submittedName>
        <fullName evidence="20">TonB-dependent siderophore receptor</fullName>
    </submittedName>
</protein>
<dbReference type="EMBL" id="WWCJ01000008">
    <property type="protein sequence ID" value="MYN02997.1"/>
    <property type="molecule type" value="Genomic_DNA"/>
</dbReference>
<dbReference type="GO" id="GO:0038023">
    <property type="term" value="F:signaling receptor activity"/>
    <property type="evidence" value="ECO:0007669"/>
    <property type="project" value="InterPro"/>
</dbReference>
<evidence type="ECO:0000256" key="15">
    <source>
        <dbReference type="PROSITE-ProRule" id="PRU10144"/>
    </source>
</evidence>
<reference evidence="20 21" key="1">
    <citation type="submission" date="2019-12" db="EMBL/GenBank/DDBJ databases">
        <title>Novel species isolated from a subtropical stream in China.</title>
        <authorList>
            <person name="Lu H."/>
        </authorList>
    </citation>
    <scope>NUCLEOTIDE SEQUENCE [LARGE SCALE GENOMIC DNA]</scope>
    <source>
        <strain evidence="20 21">DS3</strain>
    </source>
</reference>
<gene>
    <name evidence="20" type="ORF">GTP41_12885</name>
</gene>
<keyword evidence="6 14" id="KW-0812">Transmembrane</keyword>
<evidence type="ECO:0000256" key="7">
    <source>
        <dbReference type="ARBA" id="ARBA00022729"/>
    </source>
</evidence>
<keyword evidence="4 14" id="KW-1134">Transmembrane beta strand</keyword>